<reference evidence="3" key="1">
    <citation type="submission" date="2022-06" db="EMBL/GenBank/DDBJ databases">
        <authorList>
            <person name="Berger JAMES D."/>
            <person name="Berger JAMES D."/>
        </authorList>
    </citation>
    <scope>NUCLEOTIDE SEQUENCE [LARGE SCALE GENOMIC DNA]</scope>
</reference>
<evidence type="ECO:0000256" key="1">
    <source>
        <dbReference type="SAM" id="MobiDB-lite"/>
    </source>
</evidence>
<evidence type="ECO:0000313" key="4">
    <source>
        <dbReference type="WBParaSite" id="TREG1_100210.1"/>
    </source>
</evidence>
<feature type="region of interest" description="Disordered" evidence="1">
    <location>
        <begin position="264"/>
        <end position="303"/>
    </location>
</feature>
<feature type="domain" description="BCAS3 WD40" evidence="2">
    <location>
        <begin position="381"/>
        <end position="527"/>
    </location>
</feature>
<dbReference type="SUPFAM" id="SSF50978">
    <property type="entry name" value="WD40 repeat-like"/>
    <property type="match status" value="1"/>
</dbReference>
<feature type="region of interest" description="Disordered" evidence="1">
    <location>
        <begin position="930"/>
        <end position="1007"/>
    </location>
</feature>
<evidence type="ECO:0000259" key="2">
    <source>
        <dbReference type="Pfam" id="PF21034"/>
    </source>
</evidence>
<keyword evidence="3" id="KW-1185">Reference proteome</keyword>
<feature type="compositionally biased region" description="Polar residues" evidence="1">
    <location>
        <begin position="1350"/>
        <end position="1359"/>
    </location>
</feature>
<proteinExistence type="predicted"/>
<organism evidence="3 4">
    <name type="scientific">Trichobilharzia regenti</name>
    <name type="common">Nasal bird schistosome</name>
    <dbReference type="NCBI Taxonomy" id="157069"/>
    <lineage>
        <taxon>Eukaryota</taxon>
        <taxon>Metazoa</taxon>
        <taxon>Spiralia</taxon>
        <taxon>Lophotrochozoa</taxon>
        <taxon>Platyhelminthes</taxon>
        <taxon>Trematoda</taxon>
        <taxon>Digenea</taxon>
        <taxon>Strigeidida</taxon>
        <taxon>Schistosomatoidea</taxon>
        <taxon>Schistosomatidae</taxon>
        <taxon>Trichobilharzia</taxon>
    </lineage>
</organism>
<reference evidence="4" key="2">
    <citation type="submission" date="2023-11" db="UniProtKB">
        <authorList>
            <consortium name="WormBaseParasite"/>
        </authorList>
    </citation>
    <scope>IDENTIFICATION</scope>
</reference>
<feature type="region of interest" description="Disordered" evidence="1">
    <location>
        <begin position="507"/>
        <end position="546"/>
    </location>
</feature>
<feature type="compositionally biased region" description="Basic residues" evidence="1">
    <location>
        <begin position="1401"/>
        <end position="1416"/>
    </location>
</feature>
<feature type="region of interest" description="Disordered" evidence="1">
    <location>
        <begin position="1478"/>
        <end position="1532"/>
    </location>
</feature>
<dbReference type="GO" id="GO:0005737">
    <property type="term" value="C:cytoplasm"/>
    <property type="evidence" value="ECO:0007669"/>
    <property type="project" value="TreeGrafter"/>
</dbReference>
<sequence>MQPFVHVSPEKSSEKNIVTSVMGVLSDYMPRNQYRTCGPSEQVFCVKFEECDATRCSLAYSIVMSLVTCKGSYIWGISFDGNATLLYAERNTCTIDLKLLPTPTNLGDSFFASRPLMAICDTFNCLSYQWQVRFISLCDRKVVLSYSFESKVLSVDANDRFVMVTRTDSITVLAACTLSECYTITHVKPILWPNLLPKSVPSSLGVRWLAFADSKPVYQHLSRCGDGSTDESQPLTTTVLSMNKRLWDGISALANSVVSNPLVSNSPTLPTNHLSPQSQPPQSSSTDSFQRHKSGLTTSEFSDSNGTISPGYVTIVDLHTLNCEFELRKLEKYTTSIHLCASHSNPCKPLAECNDMPDQKSQTHSANNEHANIVMSGTKYLNVHEFGGSGGIVAHFMAHRWANVALLKFDPSGSLLFTACKRGHSFNLFRIANHPFDQRQTAVHHLYILERGNLPCEVMDATFSRDSRWVAVSSNHGTTHVFPITAYGGPITVRTHTRPHVVNRTSRYHRSSGLEEHHLTRPQPARNASESTVFGNNPSNKSTNISYHIPQTSSLKHTYASHVESFDLTSDMSNTTSSFCQTAPIAGFAPQCPHLGFTSVTTPLSENTLSRIGEHSNPSSVIDSNPSLCDKSIAQSSITSSKPLPPEASASHLHVPGSASFISEPPNMLLASSEGLCACPPNALYNSTNSRLPPYPEPCRVKAEARLKPSSGNTMTSVALGCAGSALEAVTPLTGTTNTPLINRNTSPVKPCCCSPNSVHCTGMCAHPQSPIAVSVANRSVLHSRKQHRRQRNCQSLQSADQDMSSPTNSCVRAARFGPPVCFLPNQFRLNNLSSNYRTDPYVGKSRAVDALFILTADLRLIEYDLCVSPADTATVGGKLYQDGSIRLDCVAVGEWNLHTDAVYLPPFPKQHPLISASCTLQARCKMNKSRYDHSPTASSHDRSGISSELVNNNTSSMAPSPSKLSLPQNNDSNNLKAAGRLEVVKTDNTDNDNNNNNTNNEDKGDNIVTPAGWTAEDVASYWYSQVEITTHLGPLRRVWMGPQFTFRSYSKQRNWSGCDLQLSSLNSSDNDNLPVSSQMIIKTSGNMTSALHPILIEAFTLNTPSILPPILDIFDTAYNESLSLKDRLPTAFIPSLNGSNNSLNMISYHSPSASSSSSTITTSSSSVHHAFIHSHTPNMSLTTTTMNRNTPTTPKSVMSQRLPSGLLLDSSPGYGGSSSSTHLRWRNSSGEPTTRPLSIAGGLGPSGEPIVIEGGSYQDSSLGSSLSSLVGRGTDDLAQSIAEAIQDEDINWNPDKCSNSMQQMSTVNNRGVWQFSVKSTVPSGTVGSAGFRPSVVPAESVLSEADFPSQDTSPSAVDSFSPKYESSEQIISQTAMSNEKLEDENSLSNNSNNNPVGKIFQRKRGKKSKVKRRHSSMLEKELNPPNSYPSGYESLGTSPIVQNPLVYSSSSNVSAISLPGDVNVHMFNGGNSFEDGPSNYNAAAPSSSPPLTVDDKNTNTSGETFQSEEKLNLEMEYSHKSDDQESDQVDDDDVQIYVSYFKEAYKFYANKR</sequence>
<dbReference type="InterPro" id="IPR036322">
    <property type="entry name" value="WD40_repeat_dom_sf"/>
</dbReference>
<feature type="compositionally biased region" description="Low complexity" evidence="1">
    <location>
        <begin position="1183"/>
        <end position="1195"/>
    </location>
</feature>
<dbReference type="PANTHER" id="PTHR13268:SF0">
    <property type="entry name" value="BCAS3 MICROTUBULE ASSOCIATED CELL MIGRATION FACTOR"/>
    <property type="match status" value="1"/>
</dbReference>
<feature type="compositionally biased region" description="Polar residues" evidence="1">
    <location>
        <begin position="1227"/>
        <end position="1237"/>
    </location>
</feature>
<feature type="compositionally biased region" description="Basic and acidic residues" evidence="1">
    <location>
        <begin position="1508"/>
        <end position="1524"/>
    </location>
</feature>
<dbReference type="PANTHER" id="PTHR13268">
    <property type="entry name" value="BREAST CARCINOMA AMPLIFIED SEQUENCE 3"/>
    <property type="match status" value="1"/>
</dbReference>
<accession>A0AA85IJD4</accession>
<dbReference type="Proteomes" id="UP000050795">
    <property type="component" value="Unassembled WGS sequence"/>
</dbReference>
<feature type="compositionally biased region" description="Basic and acidic residues" evidence="1">
    <location>
        <begin position="930"/>
        <end position="944"/>
    </location>
</feature>
<dbReference type="Pfam" id="PF21034">
    <property type="entry name" value="BCAS3_WD40"/>
    <property type="match status" value="2"/>
</dbReference>
<feature type="compositionally biased region" description="Low complexity" evidence="1">
    <location>
        <begin position="275"/>
        <end position="285"/>
    </location>
</feature>
<feature type="compositionally biased region" description="Polar residues" evidence="1">
    <location>
        <begin position="526"/>
        <end position="546"/>
    </location>
</feature>
<feature type="region of interest" description="Disordered" evidence="1">
    <location>
        <begin position="1180"/>
        <end position="1257"/>
    </location>
</feature>
<dbReference type="InterPro" id="IPR045142">
    <property type="entry name" value="BCAS3-like"/>
</dbReference>
<protein>
    <recommendedName>
        <fullName evidence="2">BCAS3 WD40 domain-containing protein</fullName>
    </recommendedName>
</protein>
<feature type="compositionally biased region" description="Polar residues" evidence="1">
    <location>
        <begin position="1368"/>
        <end position="1377"/>
    </location>
</feature>
<dbReference type="GO" id="GO:0042594">
    <property type="term" value="P:response to starvation"/>
    <property type="evidence" value="ECO:0007669"/>
    <property type="project" value="TreeGrafter"/>
</dbReference>
<feature type="region of interest" description="Disordered" evidence="1">
    <location>
        <begin position="1346"/>
        <end position="1436"/>
    </location>
</feature>
<dbReference type="WBParaSite" id="TREG1_100210.1">
    <property type="protein sequence ID" value="TREG1_100210.1"/>
    <property type="gene ID" value="TREG1_100210"/>
</dbReference>
<dbReference type="GO" id="GO:0006914">
    <property type="term" value="P:autophagy"/>
    <property type="evidence" value="ECO:0007669"/>
    <property type="project" value="InterPro"/>
</dbReference>
<feature type="compositionally biased region" description="Polar residues" evidence="1">
    <location>
        <begin position="945"/>
        <end position="976"/>
    </location>
</feature>
<evidence type="ECO:0000313" key="3">
    <source>
        <dbReference type="Proteomes" id="UP000050795"/>
    </source>
</evidence>
<dbReference type="InterPro" id="IPR048382">
    <property type="entry name" value="BCAS3_WD40"/>
</dbReference>
<feature type="compositionally biased region" description="Polar residues" evidence="1">
    <location>
        <begin position="1425"/>
        <end position="1436"/>
    </location>
</feature>
<name>A0AA85IJD4_TRIRE</name>
<feature type="compositionally biased region" description="Low complexity" evidence="1">
    <location>
        <begin position="1203"/>
        <end position="1221"/>
    </location>
</feature>
<feature type="compositionally biased region" description="Polar residues" evidence="1">
    <location>
        <begin position="793"/>
        <end position="806"/>
    </location>
</feature>
<feature type="region of interest" description="Disordered" evidence="1">
    <location>
        <begin position="785"/>
        <end position="806"/>
    </location>
</feature>
<feature type="domain" description="BCAS3 WD40" evidence="2">
    <location>
        <begin position="64"/>
        <end position="257"/>
    </location>
</feature>